<dbReference type="PANTHER" id="PTHR31099">
    <property type="entry name" value="OS06G0165300 PROTEIN"/>
    <property type="match status" value="1"/>
</dbReference>
<evidence type="ECO:0000256" key="2">
    <source>
        <dbReference type="SAM" id="MobiDB-lite"/>
    </source>
</evidence>
<accession>A0A5J9VXH5</accession>
<dbReference type="EMBL" id="RWGY01000007">
    <property type="protein sequence ID" value="TVU40327.1"/>
    <property type="molecule type" value="Genomic_DNA"/>
</dbReference>
<organism evidence="4 5">
    <name type="scientific">Eragrostis curvula</name>
    <name type="common">weeping love grass</name>
    <dbReference type="NCBI Taxonomy" id="38414"/>
    <lineage>
        <taxon>Eukaryota</taxon>
        <taxon>Viridiplantae</taxon>
        <taxon>Streptophyta</taxon>
        <taxon>Embryophyta</taxon>
        <taxon>Tracheophyta</taxon>
        <taxon>Spermatophyta</taxon>
        <taxon>Magnoliopsida</taxon>
        <taxon>Liliopsida</taxon>
        <taxon>Poales</taxon>
        <taxon>Poaceae</taxon>
        <taxon>PACMAD clade</taxon>
        <taxon>Chloridoideae</taxon>
        <taxon>Eragrostideae</taxon>
        <taxon>Eragrostidinae</taxon>
        <taxon>Eragrostis</taxon>
    </lineage>
</organism>
<keyword evidence="5" id="KW-1185">Reference proteome</keyword>
<feature type="non-terminal residue" evidence="4">
    <location>
        <position position="1"/>
    </location>
</feature>
<sequence>MAASSSSIEELDMATEDDTKSSAFSAHGNAGGAATLSWPEAEEITSTLTGAKKLQALCQDQEYNVPDVYTPFSVGEKPACTVEDNAINVYADAFEAGMRLPLQEFYAEVLRHYGIAPSQLVPNAWSYLAAFVLICADAGVKPSLPVFQRFMVLTHKDELYHFRPYFNNKQPPLFRSRIPVYRPAGWKSKFFFLRLPATTSWPCPVKWGEPSRVAICKPTLMTPEKIAIKKLLDKAAVMGKEGIDGLVDSMAGMFKQVMMAVDELARKEKKLQESKEEITQLKLELQVARDGPAQLREVLRLAKEALEKANTAHSVEVGRLCKELQQAKDELRAVKIDCQHKLISMEHTRYVKGLMDMRQLAMDVYPEVVNSSGLKHPLLPEDSDQLTSAPKVPAEIK</sequence>
<dbReference type="InterPro" id="IPR007321">
    <property type="entry name" value="Transposase_28"/>
</dbReference>
<dbReference type="OrthoDB" id="676436at2759"/>
<dbReference type="Proteomes" id="UP000324897">
    <property type="component" value="Chromosome 4"/>
</dbReference>
<feature type="region of interest" description="Disordered" evidence="2">
    <location>
        <begin position="1"/>
        <end position="26"/>
    </location>
</feature>
<dbReference type="Gramene" id="TVU40327">
    <property type="protein sequence ID" value="TVU40327"/>
    <property type="gene ID" value="EJB05_13786"/>
</dbReference>
<feature type="coiled-coil region" evidence="1">
    <location>
        <begin position="257"/>
        <end position="291"/>
    </location>
</feature>
<protein>
    <recommendedName>
        <fullName evidence="3">Transposase (putative) gypsy type domain-containing protein</fullName>
    </recommendedName>
</protein>
<name>A0A5J9VXH5_9POAL</name>
<dbReference type="AlphaFoldDB" id="A0A5J9VXH5"/>
<dbReference type="Pfam" id="PF04195">
    <property type="entry name" value="Transposase_28"/>
    <property type="match status" value="1"/>
</dbReference>
<dbReference type="PANTHER" id="PTHR31099:SF28">
    <property type="entry name" value="F5J5.12"/>
    <property type="match status" value="1"/>
</dbReference>
<gene>
    <name evidence="4" type="ORF">EJB05_13786</name>
</gene>
<evidence type="ECO:0000313" key="5">
    <source>
        <dbReference type="Proteomes" id="UP000324897"/>
    </source>
</evidence>
<feature type="domain" description="Transposase (putative) gypsy type" evidence="3">
    <location>
        <begin position="89"/>
        <end position="153"/>
    </location>
</feature>
<evidence type="ECO:0000313" key="4">
    <source>
        <dbReference type="EMBL" id="TVU40327.1"/>
    </source>
</evidence>
<comment type="caution">
    <text evidence="4">The sequence shown here is derived from an EMBL/GenBank/DDBJ whole genome shotgun (WGS) entry which is preliminary data.</text>
</comment>
<reference evidence="4 5" key="1">
    <citation type="journal article" date="2019" name="Sci. Rep.">
        <title>A high-quality genome of Eragrostis curvula grass provides insights into Poaceae evolution and supports new strategies to enhance forage quality.</title>
        <authorList>
            <person name="Carballo J."/>
            <person name="Santos B.A.C.M."/>
            <person name="Zappacosta D."/>
            <person name="Garbus I."/>
            <person name="Selva J.P."/>
            <person name="Gallo C.A."/>
            <person name="Diaz A."/>
            <person name="Albertini E."/>
            <person name="Caccamo M."/>
            <person name="Echenique V."/>
        </authorList>
    </citation>
    <scope>NUCLEOTIDE SEQUENCE [LARGE SCALE GENOMIC DNA]</scope>
    <source>
        <strain evidence="5">cv. Victoria</strain>
        <tissue evidence="4">Leaf</tissue>
    </source>
</reference>
<proteinExistence type="predicted"/>
<evidence type="ECO:0000256" key="1">
    <source>
        <dbReference type="SAM" id="Coils"/>
    </source>
</evidence>
<feature type="region of interest" description="Disordered" evidence="2">
    <location>
        <begin position="376"/>
        <end position="397"/>
    </location>
</feature>
<keyword evidence="1" id="KW-0175">Coiled coil</keyword>
<evidence type="ECO:0000259" key="3">
    <source>
        <dbReference type="Pfam" id="PF04195"/>
    </source>
</evidence>